<proteinExistence type="predicted"/>
<evidence type="ECO:0000313" key="2">
    <source>
        <dbReference type="EMBL" id="CAD6268393.1"/>
    </source>
</evidence>
<evidence type="ECO:0000313" key="3">
    <source>
        <dbReference type="Proteomes" id="UP000604825"/>
    </source>
</evidence>
<protein>
    <submittedName>
        <fullName evidence="2">Uncharacterized protein</fullName>
    </submittedName>
</protein>
<reference evidence="2" key="1">
    <citation type="submission" date="2020-10" db="EMBL/GenBank/DDBJ databases">
        <authorList>
            <person name="Han B."/>
            <person name="Lu T."/>
            <person name="Zhao Q."/>
            <person name="Huang X."/>
            <person name="Zhao Y."/>
        </authorList>
    </citation>
    <scope>NUCLEOTIDE SEQUENCE</scope>
</reference>
<name>A0A811RDQ2_9POAL</name>
<dbReference type="AlphaFoldDB" id="A0A811RDQ2"/>
<feature type="region of interest" description="Disordered" evidence="1">
    <location>
        <begin position="30"/>
        <end position="60"/>
    </location>
</feature>
<dbReference type="Proteomes" id="UP000604825">
    <property type="component" value="Unassembled WGS sequence"/>
</dbReference>
<accession>A0A811RDQ2</accession>
<dbReference type="EMBL" id="CAJGYO010000014">
    <property type="protein sequence ID" value="CAD6268393.1"/>
    <property type="molecule type" value="Genomic_DNA"/>
</dbReference>
<organism evidence="2 3">
    <name type="scientific">Miscanthus lutarioriparius</name>
    <dbReference type="NCBI Taxonomy" id="422564"/>
    <lineage>
        <taxon>Eukaryota</taxon>
        <taxon>Viridiplantae</taxon>
        <taxon>Streptophyta</taxon>
        <taxon>Embryophyta</taxon>
        <taxon>Tracheophyta</taxon>
        <taxon>Spermatophyta</taxon>
        <taxon>Magnoliopsida</taxon>
        <taxon>Liliopsida</taxon>
        <taxon>Poales</taxon>
        <taxon>Poaceae</taxon>
        <taxon>PACMAD clade</taxon>
        <taxon>Panicoideae</taxon>
        <taxon>Andropogonodae</taxon>
        <taxon>Andropogoneae</taxon>
        <taxon>Saccharinae</taxon>
        <taxon>Miscanthus</taxon>
    </lineage>
</organism>
<gene>
    <name evidence="2" type="ORF">NCGR_LOCUS51698</name>
</gene>
<sequence>MAANDAAGGEIDGSAVIQRMAEIREAIPNPCSVKDPWRLSLAPSSPSRAPPSSSPASSKVALSLDTHVKVDQLGLQFGRCQRSSATMLLPQAPAAITLYRSLHKLNHKSSNGQANLIPLPSVYRPVQRQGKVEPASCHCDPSAPIEKPVQACHPM</sequence>
<comment type="caution">
    <text evidence="2">The sequence shown here is derived from an EMBL/GenBank/DDBJ whole genome shotgun (WGS) entry which is preliminary data.</text>
</comment>
<keyword evidence="3" id="KW-1185">Reference proteome</keyword>
<evidence type="ECO:0000256" key="1">
    <source>
        <dbReference type="SAM" id="MobiDB-lite"/>
    </source>
</evidence>